<feature type="transmembrane region" description="Helical" evidence="1">
    <location>
        <begin position="380"/>
        <end position="398"/>
    </location>
</feature>
<feature type="transmembrane region" description="Helical" evidence="1">
    <location>
        <begin position="301"/>
        <end position="320"/>
    </location>
</feature>
<protein>
    <submittedName>
        <fullName evidence="2">Uncharacterized protein</fullName>
    </submittedName>
</protein>
<keyword evidence="1" id="KW-0472">Membrane</keyword>
<keyword evidence="1" id="KW-1133">Transmembrane helix</keyword>
<keyword evidence="1" id="KW-0812">Transmembrane</keyword>
<feature type="transmembrane region" description="Helical" evidence="1">
    <location>
        <begin position="44"/>
        <end position="62"/>
    </location>
</feature>
<feature type="transmembrane region" description="Helical" evidence="1">
    <location>
        <begin position="165"/>
        <end position="187"/>
    </location>
</feature>
<feature type="transmembrane region" description="Helical" evidence="1">
    <location>
        <begin position="483"/>
        <end position="503"/>
    </location>
</feature>
<dbReference type="RefSeq" id="WP_344687688.1">
    <property type="nucleotide sequence ID" value="NZ_BAAAVV010000002.1"/>
</dbReference>
<feature type="transmembrane region" description="Helical" evidence="1">
    <location>
        <begin position="250"/>
        <end position="268"/>
    </location>
</feature>
<gene>
    <name evidence="2" type="ORF">GCM10010531_11450</name>
</gene>
<accession>A0ABP6NYC2</accession>
<organism evidence="2 3">
    <name type="scientific">Blastococcus jejuensis</name>
    <dbReference type="NCBI Taxonomy" id="351224"/>
    <lineage>
        <taxon>Bacteria</taxon>
        <taxon>Bacillati</taxon>
        <taxon>Actinomycetota</taxon>
        <taxon>Actinomycetes</taxon>
        <taxon>Geodermatophilales</taxon>
        <taxon>Geodermatophilaceae</taxon>
        <taxon>Blastococcus</taxon>
    </lineage>
</organism>
<feature type="transmembrane region" description="Helical" evidence="1">
    <location>
        <begin position="351"/>
        <end position="373"/>
    </location>
</feature>
<evidence type="ECO:0000256" key="1">
    <source>
        <dbReference type="SAM" id="Phobius"/>
    </source>
</evidence>
<sequence length="589" mass="58404">MGTPPLPYRVRPPQVLLGVGAVLLVSAGATLASAHGGPWARALLLVLAVVAAAVSVLAARARLRSAPEVLAATAAALALAGSASAGISLDGEPVTAAGLAGVFLGLHLVSRRVAAWPLASWAAAQIAVLRTLDDVPEALHTATYLTVALVGLAGALFARPLIGRLAIATTAPWWVAGVVTGIGSAWSDTGVRPWLSVLLVLGAAAGLLLARLRAPLDPLLGPPRAVPVVAGVVSGVAAVGPISALGPVPVAVTGFMGVLLATVPPSVLTGWRRGLFEPVAVTAGVVVSGLCVVQLAVDGRWAALSLLLLLTALPTAGVAARRPDERPVTLPTAVGCLAASVLLALPDGILGAGVAAALLTTLYAVAMVVGSALDPGSRLATARAAALAGVAAVAVLAAEGDRPALAVHLALQGAFTLGWAWRTGARDAPLAAAAWRVAAGQLVLAAWVGAATAGLAAVEWYSLPAAAGLLIAAGRGLAHGRSWPAWGPGLLVAAVPSAVLAVVTSDGARAVAVLIAASVALVVGARTGLRAPLMIGAFTALWLAVGFAVRALPWPLGTALVVGSLLLALGTRRERRPVAGFGARLADLR</sequence>
<feature type="transmembrane region" description="Helical" evidence="1">
    <location>
        <begin position="442"/>
        <end position="463"/>
    </location>
</feature>
<dbReference type="EMBL" id="BAAAVV010000002">
    <property type="protein sequence ID" value="GAA3161495.1"/>
    <property type="molecule type" value="Genomic_DNA"/>
</dbReference>
<feature type="transmembrane region" description="Helical" evidence="1">
    <location>
        <begin position="193"/>
        <end position="212"/>
    </location>
</feature>
<feature type="transmembrane region" description="Helical" evidence="1">
    <location>
        <begin position="510"/>
        <end position="529"/>
    </location>
</feature>
<feature type="transmembrane region" description="Helical" evidence="1">
    <location>
        <begin position="327"/>
        <end position="345"/>
    </location>
</feature>
<feature type="transmembrane region" description="Helical" evidence="1">
    <location>
        <begin position="541"/>
        <end position="569"/>
    </location>
</feature>
<evidence type="ECO:0000313" key="2">
    <source>
        <dbReference type="EMBL" id="GAA3161495.1"/>
    </source>
</evidence>
<feature type="transmembrane region" description="Helical" evidence="1">
    <location>
        <begin position="138"/>
        <end position="158"/>
    </location>
</feature>
<feature type="transmembrane region" description="Helical" evidence="1">
    <location>
        <begin position="69"/>
        <end position="87"/>
    </location>
</feature>
<evidence type="ECO:0000313" key="3">
    <source>
        <dbReference type="Proteomes" id="UP001499924"/>
    </source>
</evidence>
<reference evidence="3" key="1">
    <citation type="journal article" date="2019" name="Int. J. Syst. Evol. Microbiol.">
        <title>The Global Catalogue of Microorganisms (GCM) 10K type strain sequencing project: providing services to taxonomists for standard genome sequencing and annotation.</title>
        <authorList>
            <consortium name="The Broad Institute Genomics Platform"/>
            <consortium name="The Broad Institute Genome Sequencing Center for Infectious Disease"/>
            <person name="Wu L."/>
            <person name="Ma J."/>
        </authorList>
    </citation>
    <scope>NUCLEOTIDE SEQUENCE [LARGE SCALE GENOMIC DNA]</scope>
    <source>
        <strain evidence="3">JCM 15614</strain>
    </source>
</reference>
<feature type="transmembrane region" description="Helical" evidence="1">
    <location>
        <begin position="404"/>
        <end position="421"/>
    </location>
</feature>
<comment type="caution">
    <text evidence="2">The sequence shown here is derived from an EMBL/GenBank/DDBJ whole genome shotgun (WGS) entry which is preliminary data.</text>
</comment>
<dbReference type="Proteomes" id="UP001499924">
    <property type="component" value="Unassembled WGS sequence"/>
</dbReference>
<proteinExistence type="predicted"/>
<name>A0ABP6NYC2_9ACTN</name>
<feature type="transmembrane region" description="Helical" evidence="1">
    <location>
        <begin position="224"/>
        <end position="244"/>
    </location>
</feature>
<dbReference type="NCBIfam" id="NF047321">
    <property type="entry name" value="SCO7613_CTERM"/>
    <property type="match status" value="1"/>
</dbReference>
<dbReference type="InterPro" id="IPR058062">
    <property type="entry name" value="SCO7613_C"/>
</dbReference>
<keyword evidence="3" id="KW-1185">Reference proteome</keyword>
<feature type="transmembrane region" description="Helical" evidence="1">
    <location>
        <begin position="275"/>
        <end position="295"/>
    </location>
</feature>